<gene>
    <name evidence="2" type="ORF">NQ318_008533</name>
</gene>
<comment type="caution">
    <text evidence="2">The sequence shown here is derived from an EMBL/GenBank/DDBJ whole genome shotgun (WGS) entry which is preliminary data.</text>
</comment>
<dbReference type="SMART" id="SM00708">
    <property type="entry name" value="PhBP"/>
    <property type="match status" value="1"/>
</dbReference>
<dbReference type="GO" id="GO:0005549">
    <property type="term" value="F:odorant binding"/>
    <property type="evidence" value="ECO:0007669"/>
    <property type="project" value="InterPro"/>
</dbReference>
<feature type="chain" id="PRO_5043372998" evidence="1">
    <location>
        <begin position="17"/>
        <end position="135"/>
    </location>
</feature>
<feature type="signal peptide" evidence="1">
    <location>
        <begin position="1"/>
        <end position="16"/>
    </location>
</feature>
<organism evidence="2 3">
    <name type="scientific">Aromia moschata</name>
    <dbReference type="NCBI Taxonomy" id="1265417"/>
    <lineage>
        <taxon>Eukaryota</taxon>
        <taxon>Metazoa</taxon>
        <taxon>Ecdysozoa</taxon>
        <taxon>Arthropoda</taxon>
        <taxon>Hexapoda</taxon>
        <taxon>Insecta</taxon>
        <taxon>Pterygota</taxon>
        <taxon>Neoptera</taxon>
        <taxon>Endopterygota</taxon>
        <taxon>Coleoptera</taxon>
        <taxon>Polyphaga</taxon>
        <taxon>Cucujiformia</taxon>
        <taxon>Chrysomeloidea</taxon>
        <taxon>Cerambycidae</taxon>
        <taxon>Cerambycinae</taxon>
        <taxon>Callichromatini</taxon>
        <taxon>Aromia</taxon>
    </lineage>
</organism>
<accession>A0AAV8YVW1</accession>
<name>A0AAV8YVW1_9CUCU</name>
<proteinExistence type="predicted"/>
<reference evidence="2" key="1">
    <citation type="journal article" date="2023" name="Insect Mol. Biol.">
        <title>Genome sequencing provides insights into the evolution of gene families encoding plant cell wall-degrading enzymes in longhorned beetles.</title>
        <authorList>
            <person name="Shin N.R."/>
            <person name="Okamura Y."/>
            <person name="Kirsch R."/>
            <person name="Pauchet Y."/>
        </authorList>
    </citation>
    <scope>NUCLEOTIDE SEQUENCE</scope>
    <source>
        <strain evidence="2">AMC_N1</strain>
    </source>
</reference>
<dbReference type="SUPFAM" id="SSF47565">
    <property type="entry name" value="Insect pheromone/odorant-binding proteins"/>
    <property type="match status" value="1"/>
</dbReference>
<evidence type="ECO:0000313" key="2">
    <source>
        <dbReference type="EMBL" id="KAJ8955664.1"/>
    </source>
</evidence>
<keyword evidence="1" id="KW-0732">Signal</keyword>
<keyword evidence="3" id="KW-1185">Reference proteome</keyword>
<sequence>MKTIVFLGAILSVAFAATLPANEQQAINKVHKNCQSNPSTYVDESKLKDLATYGQEPQVGVHMLCMSKGSGIQNQSGQLDKGVIKSKVLLVIKDQGKANEITKKCADSKGTPEETAVAVYLCLNQNNVPFRPELA</sequence>
<dbReference type="CDD" id="cd23992">
    <property type="entry name" value="PBP_GOBP"/>
    <property type="match status" value="1"/>
</dbReference>
<protein>
    <submittedName>
        <fullName evidence="2">Uncharacterized protein</fullName>
    </submittedName>
</protein>
<dbReference type="AlphaFoldDB" id="A0AAV8YVW1"/>
<dbReference type="Gene3D" id="1.10.238.20">
    <property type="entry name" value="Pheromone/general odorant binding protein domain"/>
    <property type="match status" value="1"/>
</dbReference>
<dbReference type="Pfam" id="PF01395">
    <property type="entry name" value="PBP_GOBP"/>
    <property type="match status" value="1"/>
</dbReference>
<dbReference type="InterPro" id="IPR006170">
    <property type="entry name" value="PBP/GOBP"/>
</dbReference>
<evidence type="ECO:0000313" key="3">
    <source>
        <dbReference type="Proteomes" id="UP001162162"/>
    </source>
</evidence>
<dbReference type="Proteomes" id="UP001162162">
    <property type="component" value="Unassembled WGS sequence"/>
</dbReference>
<evidence type="ECO:0000256" key="1">
    <source>
        <dbReference type="SAM" id="SignalP"/>
    </source>
</evidence>
<dbReference type="EMBL" id="JAPWTK010000036">
    <property type="protein sequence ID" value="KAJ8955664.1"/>
    <property type="molecule type" value="Genomic_DNA"/>
</dbReference>
<dbReference type="InterPro" id="IPR036728">
    <property type="entry name" value="PBP_GOBP_sf"/>
</dbReference>